<feature type="transmembrane region" description="Helical" evidence="1">
    <location>
        <begin position="21"/>
        <end position="38"/>
    </location>
</feature>
<sequence>MWWLSRSVSLVKAEGRFLVRWVAVTVAGFLVSLLWIEVGERPDVNWLVGVVGGLSVGGAQWFVLRHHIAYPWRWIWVSAIAWCLMGLTPIGAMGWMAPRTLNLFLRLFYGVLEGAKVGVALGLFQWWVLRESVFGGGRWVVASVVCWGVGLPIGWVLGGILRQLTGFFLGDVIGLTLTWAIVAGLTGVGLMQLFWTQVRIRE</sequence>
<reference evidence="2 3" key="1">
    <citation type="journal article" date="2019" name="J Genomics">
        <title>The Draft Genome of a Hydrogen-producing Cyanobacterium, Arthrospira platensis NIES-46.</title>
        <authorList>
            <person name="Suzuki S."/>
            <person name="Yamaguchi H."/>
            <person name="Kawachi M."/>
        </authorList>
    </citation>
    <scope>NUCLEOTIDE SEQUENCE [LARGE SCALE GENOMIC DNA]</scope>
    <source>
        <strain evidence="2 3">NIES-46</strain>
    </source>
</reference>
<keyword evidence="1" id="KW-0472">Membrane</keyword>
<keyword evidence="3" id="KW-1185">Reference proteome</keyword>
<gene>
    <name evidence="2" type="ORF">NIES46_18400</name>
</gene>
<dbReference type="GeneID" id="301682698"/>
<dbReference type="EMBL" id="BIMW01000079">
    <property type="protein sequence ID" value="GCE93788.1"/>
    <property type="molecule type" value="Genomic_DNA"/>
</dbReference>
<comment type="caution">
    <text evidence="2">The sequence shown here is derived from an EMBL/GenBank/DDBJ whole genome shotgun (WGS) entry which is preliminary data.</text>
</comment>
<feature type="transmembrane region" description="Helical" evidence="1">
    <location>
        <begin position="173"/>
        <end position="195"/>
    </location>
</feature>
<organism evidence="2 3">
    <name type="scientific">Limnospira platensis NIES-46</name>
    <dbReference type="NCBI Taxonomy" id="1236695"/>
    <lineage>
        <taxon>Bacteria</taxon>
        <taxon>Bacillati</taxon>
        <taxon>Cyanobacteriota</taxon>
        <taxon>Cyanophyceae</taxon>
        <taxon>Oscillatoriophycideae</taxon>
        <taxon>Oscillatoriales</taxon>
        <taxon>Sirenicapillariaceae</taxon>
        <taxon>Limnospira</taxon>
    </lineage>
</organism>
<feature type="transmembrane region" description="Helical" evidence="1">
    <location>
        <begin position="139"/>
        <end position="161"/>
    </location>
</feature>
<keyword evidence="1" id="KW-1133">Transmembrane helix</keyword>
<feature type="transmembrane region" description="Helical" evidence="1">
    <location>
        <begin position="103"/>
        <end position="127"/>
    </location>
</feature>
<name>A0A5M3T702_LIMPL</name>
<evidence type="ECO:0000313" key="3">
    <source>
        <dbReference type="Proteomes" id="UP000326169"/>
    </source>
</evidence>
<dbReference type="RefSeq" id="WP_043468505.1">
    <property type="nucleotide sequence ID" value="NZ_BIMW01000079.1"/>
</dbReference>
<protein>
    <submittedName>
        <fullName evidence="2">Uncharacterized protein</fullName>
    </submittedName>
</protein>
<feature type="transmembrane region" description="Helical" evidence="1">
    <location>
        <begin position="44"/>
        <end position="63"/>
    </location>
</feature>
<keyword evidence="1" id="KW-0812">Transmembrane</keyword>
<proteinExistence type="predicted"/>
<dbReference type="Proteomes" id="UP000326169">
    <property type="component" value="Unassembled WGS sequence"/>
</dbReference>
<evidence type="ECO:0000313" key="2">
    <source>
        <dbReference type="EMBL" id="GCE93788.1"/>
    </source>
</evidence>
<feature type="transmembrane region" description="Helical" evidence="1">
    <location>
        <begin position="75"/>
        <end position="97"/>
    </location>
</feature>
<accession>A0A5M3T702</accession>
<evidence type="ECO:0000256" key="1">
    <source>
        <dbReference type="SAM" id="Phobius"/>
    </source>
</evidence>